<evidence type="ECO:0000313" key="10">
    <source>
        <dbReference type="Proteomes" id="UP001107558"/>
    </source>
</evidence>
<evidence type="ECO:0000256" key="3">
    <source>
        <dbReference type="ARBA" id="ARBA00022692"/>
    </source>
</evidence>
<evidence type="ECO:0000313" key="9">
    <source>
        <dbReference type="EMBL" id="KAG5671336.1"/>
    </source>
</evidence>
<feature type="transmembrane region" description="Helical" evidence="8">
    <location>
        <begin position="440"/>
        <end position="459"/>
    </location>
</feature>
<keyword evidence="3 8" id="KW-0812">Transmembrane</keyword>
<dbReference type="InterPro" id="IPR052192">
    <property type="entry name" value="Insect_Ionotropic_Sensory_Rcpt"/>
</dbReference>
<proteinExistence type="predicted"/>
<organism evidence="9 10">
    <name type="scientific">Polypedilum vanderplanki</name>
    <name type="common">Sleeping chironomid midge</name>
    <dbReference type="NCBI Taxonomy" id="319348"/>
    <lineage>
        <taxon>Eukaryota</taxon>
        <taxon>Metazoa</taxon>
        <taxon>Ecdysozoa</taxon>
        <taxon>Arthropoda</taxon>
        <taxon>Hexapoda</taxon>
        <taxon>Insecta</taxon>
        <taxon>Pterygota</taxon>
        <taxon>Neoptera</taxon>
        <taxon>Endopterygota</taxon>
        <taxon>Diptera</taxon>
        <taxon>Nematocera</taxon>
        <taxon>Chironomoidea</taxon>
        <taxon>Chironomidae</taxon>
        <taxon>Chironominae</taxon>
        <taxon>Polypedilum</taxon>
        <taxon>Polypedilum</taxon>
    </lineage>
</organism>
<dbReference type="PANTHER" id="PTHR42643">
    <property type="entry name" value="IONOTROPIC RECEPTOR 20A-RELATED"/>
    <property type="match status" value="1"/>
</dbReference>
<evidence type="ECO:0000256" key="2">
    <source>
        <dbReference type="ARBA" id="ARBA00022475"/>
    </source>
</evidence>
<evidence type="ECO:0000256" key="5">
    <source>
        <dbReference type="ARBA" id="ARBA00023136"/>
    </source>
</evidence>
<keyword evidence="10" id="KW-1185">Reference proteome</keyword>
<protein>
    <recommendedName>
        <fullName evidence="11">Ionotropic receptor</fullName>
    </recommendedName>
</protein>
<evidence type="ECO:0000256" key="1">
    <source>
        <dbReference type="ARBA" id="ARBA00004651"/>
    </source>
</evidence>
<keyword evidence="2" id="KW-1003">Cell membrane</keyword>
<evidence type="ECO:0000256" key="4">
    <source>
        <dbReference type="ARBA" id="ARBA00022989"/>
    </source>
</evidence>
<feature type="transmembrane region" description="Helical" evidence="8">
    <location>
        <begin position="378"/>
        <end position="397"/>
    </location>
</feature>
<keyword evidence="5 8" id="KW-0472">Membrane</keyword>
<accession>A0A9J6BNQ3</accession>
<dbReference type="AlphaFoldDB" id="A0A9J6BNQ3"/>
<dbReference type="PANTHER" id="PTHR42643:SF24">
    <property type="entry name" value="IONOTROPIC RECEPTOR 60A"/>
    <property type="match status" value="1"/>
</dbReference>
<evidence type="ECO:0000256" key="6">
    <source>
        <dbReference type="ARBA" id="ARBA00023170"/>
    </source>
</evidence>
<sequence>MAAKYSKMRRQKCKNILSFNTFRFYFVSLLIFLAFCQKTSSNSVESQNSHPKFSQSISKAISDVIHEFYITQIIKFDFIVYGEKSNHINDVIDEVTKEMNKEIPTTLKHITNIQDWNHEFNRSAVIFIKSIKNLENFQMRSKVEDVKNSKIKYYGSERIKFLVYIEDVESVEQFLDILVYKDFESFSMFGKMEFFEFFLYFDRRQKEIFLIVHKMYGSKFCGKFLIKKLNSFSINSQKWDNTLENFDHYENFHGCMLNFLVRYSVEFYLIDGINDKSINDTKFGGAMFEIIQIMSKHYNFTPHYSLGAVINFKIYMINTKNYKPNDQCIFHFSFSPVTFYSSLAYYTQSFSSTNFMFHVSYNDLYTNYEKLKMPFDDLTWIFLLLTFGLTFATIFGLQFCPRLIRTIIFGKDINNPGYNALGIFYGISQLRLPRESFPRATLVIFIWFCLIIRTCWQSMMFEFMTTDMRKPLPASIDDLVKMNYTVLVDELKLKYYNDLLNKRESPKIIKYTNLGFVDFYKRALNGKTKSKYAFFINDLEEGDLKRFYKRSLPIMENERLSKPLAIASPLNNILQYQLNKLVDRLVSSGILNHLHKYGEWYVNRPIHVEPEDTKRILSMHDLEFGFVIFLGFM</sequence>
<name>A0A9J6BNQ3_POLVA</name>
<comment type="caution">
    <text evidence="9">The sequence shown here is derived from an EMBL/GenBank/DDBJ whole genome shotgun (WGS) entry which is preliminary data.</text>
</comment>
<dbReference type="OrthoDB" id="8050636at2759"/>
<keyword evidence="6" id="KW-0675">Receptor</keyword>
<gene>
    <name evidence="9" type="ORF">PVAND_001539</name>
</gene>
<dbReference type="GO" id="GO:0005886">
    <property type="term" value="C:plasma membrane"/>
    <property type="evidence" value="ECO:0007669"/>
    <property type="project" value="UniProtKB-SubCell"/>
</dbReference>
<keyword evidence="7" id="KW-0325">Glycoprotein</keyword>
<evidence type="ECO:0008006" key="11">
    <source>
        <dbReference type="Google" id="ProtNLM"/>
    </source>
</evidence>
<dbReference type="Proteomes" id="UP001107558">
    <property type="component" value="Chromosome 3"/>
</dbReference>
<evidence type="ECO:0000256" key="8">
    <source>
        <dbReference type="SAM" id="Phobius"/>
    </source>
</evidence>
<comment type="subcellular location">
    <subcellularLocation>
        <location evidence="1">Cell membrane</location>
        <topology evidence="1">Multi-pass membrane protein</topology>
    </subcellularLocation>
</comment>
<reference evidence="9" key="1">
    <citation type="submission" date="2021-03" db="EMBL/GenBank/DDBJ databases">
        <title>Chromosome level genome of the anhydrobiotic midge Polypedilum vanderplanki.</title>
        <authorList>
            <person name="Yoshida Y."/>
            <person name="Kikawada T."/>
            <person name="Gusev O."/>
        </authorList>
    </citation>
    <scope>NUCLEOTIDE SEQUENCE</scope>
    <source>
        <strain evidence="9">NIAS01</strain>
        <tissue evidence="9">Whole body or cell culture</tissue>
    </source>
</reference>
<evidence type="ECO:0000256" key="7">
    <source>
        <dbReference type="ARBA" id="ARBA00023180"/>
    </source>
</evidence>
<keyword evidence="4 8" id="KW-1133">Transmembrane helix</keyword>
<dbReference type="EMBL" id="JADBJN010000003">
    <property type="protein sequence ID" value="KAG5671336.1"/>
    <property type="molecule type" value="Genomic_DNA"/>
</dbReference>